<evidence type="ECO:0000313" key="2">
    <source>
        <dbReference type="Proteomes" id="UP000245626"/>
    </source>
</evidence>
<accession>A0ACD0NWH6</accession>
<dbReference type="EMBL" id="KZ819959">
    <property type="protein sequence ID" value="PWN50192.1"/>
    <property type="molecule type" value="Genomic_DNA"/>
</dbReference>
<organism evidence="1 2">
    <name type="scientific">Violaceomyces palustris</name>
    <dbReference type="NCBI Taxonomy" id="1673888"/>
    <lineage>
        <taxon>Eukaryota</taxon>
        <taxon>Fungi</taxon>
        <taxon>Dikarya</taxon>
        <taxon>Basidiomycota</taxon>
        <taxon>Ustilaginomycotina</taxon>
        <taxon>Ustilaginomycetes</taxon>
        <taxon>Violaceomycetales</taxon>
        <taxon>Violaceomycetaceae</taxon>
        <taxon>Violaceomyces</taxon>
    </lineage>
</organism>
<sequence length="509" mass="56199">MVPSKVWKPEESKEWILASSKRLGGSVKVPTISYDGMPLNVTSDPRFQIFDAFHDYLRETFPLVHSRARITKVNHYGLVFEFKGSDQSLKPALYAGHQDVVPVPSDTLDQWKFPPFEGHYDVETDLLWGRGSSDDKNMLIGILEALERLLEEGFENSRTILVASGFDEEVGGPRGAGKIGLELERLYGKGGDGKDYPFEFVLDEGGLGVGEEQGIDIAMPAVAEKGYTDIKVEIRTLGGHSAVPPDHTAIGILSSILKKIEDNPHKPSLTPRNPILTHLICLAEALESNVSSQGRTQKASDGEPKKWNEVAARIAREGTRTQKYVLQTSQAIDVVNGGLKANALPESASAVINHRIAVDSSLFEIQHRLEGMIRPLAESFGLKVIVGGEQQEGEAQDPAGTLRITFLTSSEPTPVSPWTNAQFGRLASTIRHVFPGKDGRERLVTPVVMTGNTDLRHYLNLSQNLWRFNPNTYMMNSNKHTVGENMNMYAHAQTARFIHALIRNTDEAL</sequence>
<keyword evidence="2" id="KW-1185">Reference proteome</keyword>
<proteinExistence type="predicted"/>
<protein>
    <submittedName>
        <fullName evidence="1">Zn-dependent exopeptidase</fullName>
    </submittedName>
</protein>
<reference evidence="1 2" key="1">
    <citation type="journal article" date="2018" name="Mol. Biol. Evol.">
        <title>Broad Genomic Sampling Reveals a Smut Pathogenic Ancestry of the Fungal Clade Ustilaginomycotina.</title>
        <authorList>
            <person name="Kijpornyongpan T."/>
            <person name="Mondo S.J."/>
            <person name="Barry K."/>
            <person name="Sandor L."/>
            <person name="Lee J."/>
            <person name="Lipzen A."/>
            <person name="Pangilinan J."/>
            <person name="LaButti K."/>
            <person name="Hainaut M."/>
            <person name="Henrissat B."/>
            <person name="Grigoriev I.V."/>
            <person name="Spatafora J.W."/>
            <person name="Aime M.C."/>
        </authorList>
    </citation>
    <scope>NUCLEOTIDE SEQUENCE [LARGE SCALE GENOMIC DNA]</scope>
    <source>
        <strain evidence="1 2">SA 807</strain>
    </source>
</reference>
<evidence type="ECO:0000313" key="1">
    <source>
        <dbReference type="EMBL" id="PWN50192.1"/>
    </source>
</evidence>
<gene>
    <name evidence="1" type="ORF">IE53DRAFT_330741</name>
</gene>
<dbReference type="Proteomes" id="UP000245626">
    <property type="component" value="Unassembled WGS sequence"/>
</dbReference>
<name>A0ACD0NWH6_9BASI</name>